<dbReference type="Proteomes" id="UP000316167">
    <property type="component" value="Unassembled WGS sequence"/>
</dbReference>
<evidence type="ECO:0000256" key="1">
    <source>
        <dbReference type="SAM" id="SignalP"/>
    </source>
</evidence>
<keyword evidence="1" id="KW-0732">Signal</keyword>
<gene>
    <name evidence="2" type="ORF">IQ13_1927</name>
</gene>
<evidence type="ECO:0000313" key="2">
    <source>
        <dbReference type="EMBL" id="TWI83809.1"/>
    </source>
</evidence>
<dbReference type="PROSITE" id="PS51257">
    <property type="entry name" value="PROKAR_LIPOPROTEIN"/>
    <property type="match status" value="1"/>
</dbReference>
<dbReference type="AlphaFoldDB" id="A0A562SRB7"/>
<reference evidence="2 3" key="1">
    <citation type="journal article" date="2015" name="Stand. Genomic Sci.">
        <title>Genomic Encyclopedia of Bacterial and Archaeal Type Strains, Phase III: the genomes of soil and plant-associated and newly described type strains.</title>
        <authorList>
            <person name="Whitman W.B."/>
            <person name="Woyke T."/>
            <person name="Klenk H.P."/>
            <person name="Zhou Y."/>
            <person name="Lilburn T.G."/>
            <person name="Beck B.J."/>
            <person name="De Vos P."/>
            <person name="Vandamme P."/>
            <person name="Eisen J.A."/>
            <person name="Garrity G."/>
            <person name="Hugenholtz P."/>
            <person name="Kyrpides N.C."/>
        </authorList>
    </citation>
    <scope>NUCLEOTIDE SEQUENCE [LARGE SCALE GENOMIC DNA]</scope>
    <source>
        <strain evidence="2 3">CGMCC 1.7271</strain>
    </source>
</reference>
<organism evidence="2 3">
    <name type="scientific">Lacibacter cauensis</name>
    <dbReference type="NCBI Taxonomy" id="510947"/>
    <lineage>
        <taxon>Bacteria</taxon>
        <taxon>Pseudomonadati</taxon>
        <taxon>Bacteroidota</taxon>
        <taxon>Chitinophagia</taxon>
        <taxon>Chitinophagales</taxon>
        <taxon>Chitinophagaceae</taxon>
        <taxon>Lacibacter</taxon>
    </lineage>
</organism>
<evidence type="ECO:0000313" key="3">
    <source>
        <dbReference type="Proteomes" id="UP000316167"/>
    </source>
</evidence>
<name>A0A562SRB7_9BACT</name>
<protein>
    <submittedName>
        <fullName evidence="2">Uncharacterized protein</fullName>
    </submittedName>
</protein>
<feature type="signal peptide" evidence="1">
    <location>
        <begin position="1"/>
        <end position="24"/>
    </location>
</feature>
<proteinExistence type="predicted"/>
<sequence>MKKRIPLQLLSVFIVFLFSCGKKGSVNNTTPEVPTNTLQQLEQYNFVLGTHAISGSYQFTSENKLVEQAKKVREMGSNILKITLGKNSADIYGINEVTKSTTTLALFTNNLPYKAVCNMDFKYIFFWVHTLTNVDWKKTLTAAEEKVLYDEMFNFVSYLLTTYDNSGKTFLIGNWEGDWLLIPNYDRTVTPAPELLANMTKWFQIRQKAIDDAKLASTAKNVSVYHYIEANLVLKGMNGEPCVAESVIPNVDIDLISYSSYEAIKDKTAAQKKADLQAIFTYLESKLKPKTGLPFSRRVFIGEYGYQANASKPETFQKQYDETKEIMRIAFELNLPFALHWQMYNNEYENGVSKQMSLINEAGAKTRQYGLHNNFYKAMNTYLKDEMQKNNKYPTTEEYRTKALQVLSSL</sequence>
<comment type="caution">
    <text evidence="2">The sequence shown here is derived from an EMBL/GenBank/DDBJ whole genome shotgun (WGS) entry which is preliminary data.</text>
</comment>
<accession>A0A562SRB7</accession>
<dbReference type="OrthoDB" id="9342482at2"/>
<dbReference type="RefSeq" id="WP_144886096.1">
    <property type="nucleotide sequence ID" value="NZ_VLLE01000003.1"/>
</dbReference>
<keyword evidence="3" id="KW-1185">Reference proteome</keyword>
<feature type="chain" id="PRO_5021816980" evidence="1">
    <location>
        <begin position="25"/>
        <end position="410"/>
    </location>
</feature>
<dbReference type="EMBL" id="VLLE01000003">
    <property type="protein sequence ID" value="TWI83809.1"/>
    <property type="molecule type" value="Genomic_DNA"/>
</dbReference>